<organism evidence="2 3">
    <name type="scientific">Phaeosphaeria nodorum (strain SN15 / ATCC MYA-4574 / FGSC 10173)</name>
    <name type="common">Glume blotch fungus</name>
    <name type="synonym">Parastagonospora nodorum</name>
    <dbReference type="NCBI Taxonomy" id="321614"/>
    <lineage>
        <taxon>Eukaryota</taxon>
        <taxon>Fungi</taxon>
        <taxon>Dikarya</taxon>
        <taxon>Ascomycota</taxon>
        <taxon>Pezizomycotina</taxon>
        <taxon>Dothideomycetes</taxon>
        <taxon>Pleosporomycetidae</taxon>
        <taxon>Pleosporales</taxon>
        <taxon>Pleosporineae</taxon>
        <taxon>Phaeosphaeriaceae</taxon>
        <taxon>Parastagonospora</taxon>
    </lineage>
</organism>
<dbReference type="VEuPathDB" id="FungiDB:JI435_024740"/>
<dbReference type="KEGG" id="pno:SNOG_02474"/>
<gene>
    <name evidence="2" type="ORF">JI435_024740</name>
</gene>
<keyword evidence="3" id="KW-1185">Reference proteome</keyword>
<dbReference type="AlphaFoldDB" id="A0A7U2HY56"/>
<evidence type="ECO:0000313" key="2">
    <source>
        <dbReference type="EMBL" id="QRC92352.1"/>
    </source>
</evidence>
<dbReference type="EMBL" id="CP069024">
    <property type="protein sequence ID" value="QRC92352.1"/>
    <property type="molecule type" value="Genomic_DNA"/>
</dbReference>
<protein>
    <submittedName>
        <fullName evidence="2">Uncharacterized protein</fullName>
    </submittedName>
</protein>
<sequence length="543" mass="60036">MSTEDSFVQVFASLGLNDTFGPGPGVARLPTSSANGAPLAARKQVQLHHPSAASAIKANKDVTLWLQQNRPDVLAQMAQQGNHANMGMLPANVAPPIPGVPVNFVAPQAPMVRHYGGLAKKLKHWNLQMTQQMIDANEQLFSADQELRSANQQVSDLKYQLVAQNGLQRRQNQKSSTAFSASVAYVKSPSHDLSAKRFAVRSNEPTLVAPSPTRSISASSSGPPATRTTPYLPSTPNQHAGKRHHRTATPEQREIRSIMQAPVYTLGMDPQTDRGLLSDFFEAIKNWASDYTVHLCTLSAEQLHNLAVHSAIASGLGPPSKLMMLVTEKDMLIAMVTAVVSRYIFARTIDEHGLYLSGHANAQITEQLAYEWTQLLPSEHEKKDELLQRQRAIYTAIKAQSDHKSWRTTCAQIFTDSLLSSLDGLLTRTLPPHVLKYRAHVIQELFVKGYRIGFRLRMAAVRWDFHWPLHGATFGGSTMVNESRMLYGDVMRTMREVIANEEEHVVRFSISPTIRKKDWGVGGGGAAQVVHSGLVLLTRRGWL</sequence>
<dbReference type="OrthoDB" id="3789787at2759"/>
<reference evidence="3" key="1">
    <citation type="journal article" date="2021" name="BMC Genomics">
        <title>Chromosome-level genome assembly and manually-curated proteome of model necrotroph Parastagonospora nodorum Sn15 reveals a genome-wide trove of candidate effector homologs, and redundancy of virulence-related functions within an accessory chromosome.</title>
        <authorList>
            <person name="Bertazzoni S."/>
            <person name="Jones D.A.B."/>
            <person name="Phan H.T."/>
            <person name="Tan K.-C."/>
            <person name="Hane J.K."/>
        </authorList>
    </citation>
    <scope>NUCLEOTIDE SEQUENCE [LARGE SCALE GENOMIC DNA]</scope>
    <source>
        <strain evidence="3">SN15 / ATCC MYA-4574 / FGSC 10173)</strain>
    </source>
</reference>
<proteinExistence type="predicted"/>
<feature type="compositionally biased region" description="Low complexity" evidence="1">
    <location>
        <begin position="209"/>
        <end position="225"/>
    </location>
</feature>
<feature type="region of interest" description="Disordered" evidence="1">
    <location>
        <begin position="205"/>
        <end position="255"/>
    </location>
</feature>
<feature type="compositionally biased region" description="Polar residues" evidence="1">
    <location>
        <begin position="226"/>
        <end position="238"/>
    </location>
</feature>
<evidence type="ECO:0000313" key="3">
    <source>
        <dbReference type="Proteomes" id="UP000663193"/>
    </source>
</evidence>
<name>A0A7U2HY56_PHANO</name>
<dbReference type="RefSeq" id="XP_001793080.1">
    <property type="nucleotide sequence ID" value="XM_001793028.1"/>
</dbReference>
<dbReference type="Proteomes" id="UP000663193">
    <property type="component" value="Chromosome 2"/>
</dbReference>
<accession>A0A7U2HY56</accession>
<evidence type="ECO:0000256" key="1">
    <source>
        <dbReference type="SAM" id="MobiDB-lite"/>
    </source>
</evidence>